<evidence type="ECO:0000256" key="10">
    <source>
        <dbReference type="SAM" id="Phobius"/>
    </source>
</evidence>
<feature type="transmembrane region" description="Helical" evidence="10">
    <location>
        <begin position="256"/>
        <end position="278"/>
    </location>
</feature>
<keyword evidence="4" id="KW-0677">Repeat</keyword>
<dbReference type="SUPFAM" id="SSF48403">
    <property type="entry name" value="Ankyrin repeat"/>
    <property type="match status" value="1"/>
</dbReference>
<protein>
    <recommendedName>
        <fullName evidence="11">Peptidase M48 domain-containing protein</fullName>
    </recommendedName>
</protein>
<dbReference type="Proteomes" id="UP000094580">
    <property type="component" value="Unassembled WGS sequence"/>
</dbReference>
<dbReference type="PROSITE" id="PS50088">
    <property type="entry name" value="ANK_REPEAT"/>
    <property type="match status" value="2"/>
</dbReference>
<name>A0ABX2ZQM4_9BACI</name>
<keyword evidence="3" id="KW-0479">Metal-binding</keyword>
<dbReference type="PANTHER" id="PTHR24134">
    <property type="entry name" value="ANKYRIN REPEAT-CONTAINING PROTEIN DDB_G0279043"/>
    <property type="match status" value="1"/>
</dbReference>
<evidence type="ECO:0000256" key="8">
    <source>
        <dbReference type="ARBA" id="ARBA00023049"/>
    </source>
</evidence>
<dbReference type="CDD" id="cd07325">
    <property type="entry name" value="M48_Ste24p_like"/>
    <property type="match status" value="1"/>
</dbReference>
<evidence type="ECO:0000256" key="9">
    <source>
        <dbReference type="PROSITE-ProRule" id="PRU00023"/>
    </source>
</evidence>
<keyword evidence="13" id="KW-1185">Reference proteome</keyword>
<dbReference type="EMBL" id="MDKC01000013">
    <property type="protein sequence ID" value="ODG92025.1"/>
    <property type="molecule type" value="Genomic_DNA"/>
</dbReference>
<feature type="repeat" description="ANK" evidence="9">
    <location>
        <begin position="294"/>
        <end position="326"/>
    </location>
</feature>
<accession>A0ABX2ZQM4</accession>
<reference evidence="12 13" key="1">
    <citation type="submission" date="2016-07" db="EMBL/GenBank/DDBJ databases">
        <authorList>
            <person name="Townsley L."/>
            <person name="Shank E.A."/>
        </authorList>
    </citation>
    <scope>NUCLEOTIDE SEQUENCE [LARGE SCALE GENOMIC DNA]</scope>
    <source>
        <strain evidence="12 13">CH01</strain>
    </source>
</reference>
<feature type="repeat" description="ANK" evidence="9">
    <location>
        <begin position="364"/>
        <end position="396"/>
    </location>
</feature>
<keyword evidence="6" id="KW-0862">Zinc</keyword>
<proteinExistence type="predicted"/>
<dbReference type="InterPro" id="IPR001915">
    <property type="entry name" value="Peptidase_M48"/>
</dbReference>
<evidence type="ECO:0000256" key="5">
    <source>
        <dbReference type="ARBA" id="ARBA00022801"/>
    </source>
</evidence>
<evidence type="ECO:0000256" key="2">
    <source>
        <dbReference type="ARBA" id="ARBA00022670"/>
    </source>
</evidence>
<feature type="transmembrane region" description="Helical" evidence="10">
    <location>
        <begin position="12"/>
        <end position="29"/>
    </location>
</feature>
<evidence type="ECO:0000256" key="6">
    <source>
        <dbReference type="ARBA" id="ARBA00022833"/>
    </source>
</evidence>
<keyword evidence="7 9" id="KW-0040">ANK repeat</keyword>
<dbReference type="PROSITE" id="PS50297">
    <property type="entry name" value="ANK_REP_REGION"/>
    <property type="match status" value="2"/>
</dbReference>
<evidence type="ECO:0000313" key="12">
    <source>
        <dbReference type="EMBL" id="ODG92025.1"/>
    </source>
</evidence>
<organism evidence="12 13">
    <name type="scientific">Gottfriedia luciferensis</name>
    <dbReference type="NCBI Taxonomy" id="178774"/>
    <lineage>
        <taxon>Bacteria</taxon>
        <taxon>Bacillati</taxon>
        <taxon>Bacillota</taxon>
        <taxon>Bacilli</taxon>
        <taxon>Bacillales</taxon>
        <taxon>Bacillaceae</taxon>
        <taxon>Gottfriedia</taxon>
    </lineage>
</organism>
<feature type="domain" description="Peptidase M48" evidence="11">
    <location>
        <begin position="156"/>
        <end position="240"/>
    </location>
</feature>
<dbReference type="Pfam" id="PF12796">
    <property type="entry name" value="Ank_2"/>
    <property type="match status" value="1"/>
</dbReference>
<evidence type="ECO:0000256" key="4">
    <source>
        <dbReference type="ARBA" id="ARBA00022737"/>
    </source>
</evidence>
<dbReference type="Gene3D" id="3.30.2010.10">
    <property type="entry name" value="Metalloproteases ('zincins'), catalytic domain"/>
    <property type="match status" value="1"/>
</dbReference>
<feature type="domain" description="Peptidase M48" evidence="11">
    <location>
        <begin position="66"/>
        <end position="150"/>
    </location>
</feature>
<dbReference type="RefSeq" id="WP_069033804.1">
    <property type="nucleotide sequence ID" value="NZ_MDKC01000013.1"/>
</dbReference>
<evidence type="ECO:0000256" key="1">
    <source>
        <dbReference type="ARBA" id="ARBA00001947"/>
    </source>
</evidence>
<evidence type="ECO:0000259" key="11">
    <source>
        <dbReference type="Pfam" id="PF01435"/>
    </source>
</evidence>
<comment type="cofactor">
    <cofactor evidence="1">
        <name>Zn(2+)</name>
        <dbReference type="ChEBI" id="CHEBI:29105"/>
    </cofactor>
</comment>
<dbReference type="PANTHER" id="PTHR24134:SF9">
    <property type="entry name" value="ANKYRIN REPEAT AND SOCS BOX PROTEIN 8"/>
    <property type="match status" value="1"/>
</dbReference>
<keyword evidence="8" id="KW-0482">Metalloprotease</keyword>
<dbReference type="Gene3D" id="1.25.40.20">
    <property type="entry name" value="Ankyrin repeat-containing domain"/>
    <property type="match status" value="1"/>
</dbReference>
<gene>
    <name evidence="12" type="ORF">BED47_05985</name>
</gene>
<evidence type="ECO:0000256" key="3">
    <source>
        <dbReference type="ARBA" id="ARBA00022723"/>
    </source>
</evidence>
<feature type="transmembrane region" description="Helical" evidence="10">
    <location>
        <begin position="35"/>
        <end position="55"/>
    </location>
</feature>
<keyword evidence="10" id="KW-0472">Membrane</keyword>
<dbReference type="InterPro" id="IPR036770">
    <property type="entry name" value="Ankyrin_rpt-contain_sf"/>
</dbReference>
<sequence length="460" mass="51762">MKPLINRKESIYFILLLLLSIPIYFLLILSVVGLIILGILIVLPLFAHLISTAHIRINGVKITEKQFPEVYFRTREISKEMGFYFLPDVYVVQSGGLLNAFATRFFGRNMIVLYSDLFEEIESNPKVVDFVIAHELAHIKRNHLLKQALVLPANWVPFLGSAYSRACEYTSDRMASHYINDFEASTQALTMLAVGRKYYQQIDQREYLLNSSNEKGFLIWLSERLMSHPTLPKRINALHHFNNVESDIKFKTPKRVYGIAVIVFGLSFGVIVGAGLLVEKAIPLAQSFVDGFLAAETPLTQAVLDNDIEQVKKLIDEGADVNELNDNYESPLLKASYTDEDHLNLEILKLLLDNGANPSIGDADDWTILHAAASMGDKQAIDLLLKYGADINQQDSSGESPIFDTTYEVDDVKTFQYLIKKGADLSIKNVEGMTVKEVAKKNGAKKILKWLDSQVTEIKL</sequence>
<evidence type="ECO:0000256" key="7">
    <source>
        <dbReference type="ARBA" id="ARBA00023043"/>
    </source>
</evidence>
<comment type="caution">
    <text evidence="12">The sequence shown here is derived from an EMBL/GenBank/DDBJ whole genome shotgun (WGS) entry which is preliminary data.</text>
</comment>
<dbReference type="Pfam" id="PF01435">
    <property type="entry name" value="Peptidase_M48"/>
    <property type="match status" value="2"/>
</dbReference>
<dbReference type="InterPro" id="IPR002110">
    <property type="entry name" value="Ankyrin_rpt"/>
</dbReference>
<evidence type="ECO:0000313" key="13">
    <source>
        <dbReference type="Proteomes" id="UP000094580"/>
    </source>
</evidence>
<keyword evidence="10" id="KW-1133">Transmembrane helix</keyword>
<keyword evidence="5" id="KW-0378">Hydrolase</keyword>
<keyword evidence="2" id="KW-0645">Protease</keyword>
<keyword evidence="10" id="KW-0812">Transmembrane</keyword>
<dbReference type="SMART" id="SM00248">
    <property type="entry name" value="ANK"/>
    <property type="match status" value="4"/>
</dbReference>